<accession>A0A0A8YQ98</accession>
<reference evidence="1" key="1">
    <citation type="submission" date="2014-09" db="EMBL/GenBank/DDBJ databases">
        <authorList>
            <person name="Magalhaes I.L.F."/>
            <person name="Oliveira U."/>
            <person name="Santos F.R."/>
            <person name="Vidigal T.H.D.A."/>
            <person name="Brescovit A.D."/>
            <person name="Santos A.J."/>
        </authorList>
    </citation>
    <scope>NUCLEOTIDE SEQUENCE</scope>
    <source>
        <tissue evidence="1">Shoot tissue taken approximately 20 cm above the soil surface</tissue>
    </source>
</reference>
<dbReference type="AlphaFoldDB" id="A0A0A8YQ98"/>
<dbReference type="EMBL" id="GBRH01270830">
    <property type="protein sequence ID" value="JAD27065.1"/>
    <property type="molecule type" value="Transcribed_RNA"/>
</dbReference>
<reference evidence="1" key="2">
    <citation type="journal article" date="2015" name="Data Brief">
        <title>Shoot transcriptome of the giant reed, Arundo donax.</title>
        <authorList>
            <person name="Barrero R.A."/>
            <person name="Guerrero F.D."/>
            <person name="Moolhuijzen P."/>
            <person name="Goolsby J.A."/>
            <person name="Tidwell J."/>
            <person name="Bellgard S.E."/>
            <person name="Bellgard M.I."/>
        </authorList>
    </citation>
    <scope>NUCLEOTIDE SEQUENCE</scope>
    <source>
        <tissue evidence="1">Shoot tissue taken approximately 20 cm above the soil surface</tissue>
    </source>
</reference>
<protein>
    <submittedName>
        <fullName evidence="1">Uncharacterized protein</fullName>
    </submittedName>
</protein>
<name>A0A0A8YQ98_ARUDO</name>
<evidence type="ECO:0000313" key="1">
    <source>
        <dbReference type="EMBL" id="JAD27065.1"/>
    </source>
</evidence>
<sequence>MASYSTYGEATTRMTTEFARSSSELQLLLTTACTPPSCKLVDSY</sequence>
<proteinExistence type="predicted"/>
<organism evidence="1">
    <name type="scientific">Arundo donax</name>
    <name type="common">Giant reed</name>
    <name type="synonym">Donax arundinaceus</name>
    <dbReference type="NCBI Taxonomy" id="35708"/>
    <lineage>
        <taxon>Eukaryota</taxon>
        <taxon>Viridiplantae</taxon>
        <taxon>Streptophyta</taxon>
        <taxon>Embryophyta</taxon>
        <taxon>Tracheophyta</taxon>
        <taxon>Spermatophyta</taxon>
        <taxon>Magnoliopsida</taxon>
        <taxon>Liliopsida</taxon>
        <taxon>Poales</taxon>
        <taxon>Poaceae</taxon>
        <taxon>PACMAD clade</taxon>
        <taxon>Arundinoideae</taxon>
        <taxon>Arundineae</taxon>
        <taxon>Arundo</taxon>
    </lineage>
</organism>